<dbReference type="PANTHER" id="PTHR35006">
    <property type="entry name" value="GLYOXALASE FAMILY PROTEIN (AFU_ORTHOLOGUE AFUA_5G14830)"/>
    <property type="match status" value="1"/>
</dbReference>
<organism evidence="2 3">
    <name type="scientific">Actinoplanes philippinensis</name>
    <dbReference type="NCBI Taxonomy" id="35752"/>
    <lineage>
        <taxon>Bacteria</taxon>
        <taxon>Bacillati</taxon>
        <taxon>Actinomycetota</taxon>
        <taxon>Actinomycetes</taxon>
        <taxon>Micromonosporales</taxon>
        <taxon>Micromonosporaceae</taxon>
        <taxon>Actinoplanes</taxon>
    </lineage>
</organism>
<proteinExistence type="predicted"/>
<dbReference type="InterPro" id="IPR029068">
    <property type="entry name" value="Glyas_Bleomycin-R_OHBP_Dase"/>
</dbReference>
<evidence type="ECO:0000313" key="2">
    <source>
        <dbReference type="EMBL" id="SFF34797.1"/>
    </source>
</evidence>
<dbReference type="RefSeq" id="WP_093617669.1">
    <property type="nucleotide sequence ID" value="NZ_BOMT01000053.1"/>
</dbReference>
<dbReference type="InterPro" id="IPR037523">
    <property type="entry name" value="VOC_core"/>
</dbReference>
<keyword evidence="2" id="KW-0560">Oxidoreductase</keyword>
<dbReference type="PANTHER" id="PTHR35006:SF2">
    <property type="entry name" value="GLYOXALASE FAMILY PROTEIN (AFU_ORTHOLOGUE AFUA_5G14830)"/>
    <property type="match status" value="1"/>
</dbReference>
<dbReference type="PROSITE" id="PS51819">
    <property type="entry name" value="VOC"/>
    <property type="match status" value="1"/>
</dbReference>
<name>A0A1I2I136_9ACTN</name>
<dbReference type="SUPFAM" id="SSF54593">
    <property type="entry name" value="Glyoxalase/Bleomycin resistance protein/Dihydroxybiphenyl dioxygenase"/>
    <property type="match status" value="1"/>
</dbReference>
<dbReference type="STRING" id="35752.SAMN05421541_10971"/>
<gene>
    <name evidence="2" type="ORF">SAMN05421541_10971</name>
</gene>
<sequence length="139" mass="14785">MILDRSGSRIDHLNVAVPDLAAAVAFYEPVLAAIGISKMLEIPPNATPHQPTAMTGFGLAGVKPYFWLIDGGVVGTNMHLAFTVDTRADVATFHRVALEAGATSLLAPGVHPEYHDDYFGAFVLDPHGINLEAVCHRPG</sequence>
<dbReference type="Proteomes" id="UP000199645">
    <property type="component" value="Unassembled WGS sequence"/>
</dbReference>
<dbReference type="EMBL" id="FONV01000009">
    <property type="protein sequence ID" value="SFF34797.1"/>
    <property type="molecule type" value="Genomic_DNA"/>
</dbReference>
<dbReference type="Pfam" id="PF00903">
    <property type="entry name" value="Glyoxalase"/>
    <property type="match status" value="1"/>
</dbReference>
<protein>
    <submittedName>
        <fullName evidence="2">Catechol 2,3-dioxygenase</fullName>
    </submittedName>
</protein>
<reference evidence="2 3" key="1">
    <citation type="submission" date="2016-10" db="EMBL/GenBank/DDBJ databases">
        <authorList>
            <person name="de Groot N.N."/>
        </authorList>
    </citation>
    <scope>NUCLEOTIDE SEQUENCE [LARGE SCALE GENOMIC DNA]</scope>
    <source>
        <strain evidence="2 3">DSM 43019</strain>
    </source>
</reference>
<accession>A0A1I2I136</accession>
<evidence type="ECO:0000259" key="1">
    <source>
        <dbReference type="PROSITE" id="PS51819"/>
    </source>
</evidence>
<dbReference type="InterPro" id="IPR004360">
    <property type="entry name" value="Glyas_Fos-R_dOase_dom"/>
</dbReference>
<dbReference type="OrthoDB" id="5242506at2"/>
<dbReference type="AlphaFoldDB" id="A0A1I2I136"/>
<feature type="domain" description="VOC" evidence="1">
    <location>
        <begin position="9"/>
        <end position="136"/>
    </location>
</feature>
<keyword evidence="2" id="KW-0223">Dioxygenase</keyword>
<keyword evidence="3" id="KW-1185">Reference proteome</keyword>
<evidence type="ECO:0000313" key="3">
    <source>
        <dbReference type="Proteomes" id="UP000199645"/>
    </source>
</evidence>
<dbReference type="Gene3D" id="3.10.180.10">
    <property type="entry name" value="2,3-Dihydroxybiphenyl 1,2-Dioxygenase, domain 1"/>
    <property type="match status" value="1"/>
</dbReference>
<dbReference type="GO" id="GO:0051213">
    <property type="term" value="F:dioxygenase activity"/>
    <property type="evidence" value="ECO:0007669"/>
    <property type="project" value="UniProtKB-KW"/>
</dbReference>